<dbReference type="Proteomes" id="UP000199208">
    <property type="component" value="Unassembled WGS sequence"/>
</dbReference>
<feature type="domain" description="HTH lysR-type" evidence="5">
    <location>
        <begin position="1"/>
        <end position="58"/>
    </location>
</feature>
<keyword evidence="4" id="KW-0804">Transcription</keyword>
<dbReference type="AlphaFoldDB" id="A0A1G5S3X1"/>
<evidence type="ECO:0000256" key="4">
    <source>
        <dbReference type="ARBA" id="ARBA00023163"/>
    </source>
</evidence>
<evidence type="ECO:0000313" key="7">
    <source>
        <dbReference type="Proteomes" id="UP000199208"/>
    </source>
</evidence>
<dbReference type="GO" id="GO:0005829">
    <property type="term" value="C:cytosol"/>
    <property type="evidence" value="ECO:0007669"/>
    <property type="project" value="TreeGrafter"/>
</dbReference>
<sequence length="296" mass="34039">MELLQLRYFKLIAEEENMTKVAEKLHISQSALSKTIRTLEADLGYKLFDRVGRNIILNENGKIFLKYVKRNFQSLEDAQKELHDFNTIVQNEITLCVQAGLSMLPDIISGFNRKHPDIKFNITQKQLLNDLTISKYDFIIAVADIDEIPGKNTITLLEEELQLACALTHPLAARKSVDLSEVAVEPFISLPSYTKLRHTTDYYCQQAGFKPSILLECYDSNTILELVKNGMGICFLPKYTWKQINYEGIAIVNISEPKCSRRIILTWDADHYITKSAECFRDYIVDFFNHVSQSKQ</sequence>
<evidence type="ECO:0000313" key="6">
    <source>
        <dbReference type="EMBL" id="SCZ81065.1"/>
    </source>
</evidence>
<dbReference type="GO" id="GO:0003677">
    <property type="term" value="F:DNA binding"/>
    <property type="evidence" value="ECO:0007669"/>
    <property type="project" value="UniProtKB-KW"/>
</dbReference>
<name>A0A1G5S3X1_9FIRM</name>
<dbReference type="Pfam" id="PF00126">
    <property type="entry name" value="HTH_1"/>
    <property type="match status" value="1"/>
</dbReference>
<evidence type="ECO:0000256" key="1">
    <source>
        <dbReference type="ARBA" id="ARBA00009437"/>
    </source>
</evidence>
<keyword evidence="7" id="KW-1185">Reference proteome</keyword>
<dbReference type="GO" id="GO:0003700">
    <property type="term" value="F:DNA-binding transcription factor activity"/>
    <property type="evidence" value="ECO:0007669"/>
    <property type="project" value="InterPro"/>
</dbReference>
<dbReference type="PROSITE" id="PS50931">
    <property type="entry name" value="HTH_LYSR"/>
    <property type="match status" value="1"/>
</dbReference>
<reference evidence="6 7" key="1">
    <citation type="submission" date="2016-10" db="EMBL/GenBank/DDBJ databases">
        <authorList>
            <person name="de Groot N.N."/>
        </authorList>
    </citation>
    <scope>NUCLEOTIDE SEQUENCE [LARGE SCALE GENOMIC DNA]</scope>
    <source>
        <strain evidence="6 7">DSM 2784</strain>
    </source>
</reference>
<dbReference type="EMBL" id="FMWL01000016">
    <property type="protein sequence ID" value="SCZ81065.1"/>
    <property type="molecule type" value="Genomic_DNA"/>
</dbReference>
<dbReference type="InterPro" id="IPR005119">
    <property type="entry name" value="LysR_subst-bd"/>
</dbReference>
<dbReference type="InterPro" id="IPR036390">
    <property type="entry name" value="WH_DNA-bd_sf"/>
</dbReference>
<dbReference type="Gene3D" id="1.10.10.10">
    <property type="entry name" value="Winged helix-like DNA-binding domain superfamily/Winged helix DNA-binding domain"/>
    <property type="match status" value="1"/>
</dbReference>
<evidence type="ECO:0000256" key="3">
    <source>
        <dbReference type="ARBA" id="ARBA00023125"/>
    </source>
</evidence>
<dbReference type="PANTHER" id="PTHR30419">
    <property type="entry name" value="HTH-TYPE TRANSCRIPTIONAL REGULATOR YBHD"/>
    <property type="match status" value="1"/>
</dbReference>
<dbReference type="Gene3D" id="3.40.190.290">
    <property type="match status" value="1"/>
</dbReference>
<dbReference type="PRINTS" id="PR00039">
    <property type="entry name" value="HTHLYSR"/>
</dbReference>
<comment type="similarity">
    <text evidence="1">Belongs to the LysR transcriptional regulatory family.</text>
</comment>
<dbReference type="PANTHER" id="PTHR30419:SF28">
    <property type="entry name" value="HTH-TYPE TRANSCRIPTIONAL REGULATOR BSDA"/>
    <property type="match status" value="1"/>
</dbReference>
<keyword evidence="2" id="KW-0805">Transcription regulation</keyword>
<dbReference type="InterPro" id="IPR000847">
    <property type="entry name" value="LysR_HTH_N"/>
</dbReference>
<evidence type="ECO:0000259" key="5">
    <source>
        <dbReference type="PROSITE" id="PS50931"/>
    </source>
</evidence>
<dbReference type="Pfam" id="PF03466">
    <property type="entry name" value="LysR_substrate"/>
    <property type="match status" value="1"/>
</dbReference>
<dbReference type="SUPFAM" id="SSF46785">
    <property type="entry name" value="Winged helix' DNA-binding domain"/>
    <property type="match status" value="1"/>
</dbReference>
<dbReference type="InterPro" id="IPR050950">
    <property type="entry name" value="HTH-type_LysR_regulators"/>
</dbReference>
<keyword evidence="3 6" id="KW-0238">DNA-binding</keyword>
<evidence type="ECO:0000256" key="2">
    <source>
        <dbReference type="ARBA" id="ARBA00023015"/>
    </source>
</evidence>
<accession>A0A1G5S3X1</accession>
<protein>
    <submittedName>
        <fullName evidence="6">DNA-binding transcriptional regulator, LysR family</fullName>
    </submittedName>
</protein>
<dbReference type="InterPro" id="IPR036388">
    <property type="entry name" value="WH-like_DNA-bd_sf"/>
</dbReference>
<organism evidence="6 7">
    <name type="scientific">Acidaminobacter hydrogenoformans DSM 2784</name>
    <dbReference type="NCBI Taxonomy" id="1120920"/>
    <lineage>
        <taxon>Bacteria</taxon>
        <taxon>Bacillati</taxon>
        <taxon>Bacillota</taxon>
        <taxon>Clostridia</taxon>
        <taxon>Peptostreptococcales</taxon>
        <taxon>Acidaminobacteraceae</taxon>
        <taxon>Acidaminobacter</taxon>
    </lineage>
</organism>
<proteinExistence type="inferred from homology"/>
<dbReference type="FunFam" id="1.10.10.10:FF:000001">
    <property type="entry name" value="LysR family transcriptional regulator"/>
    <property type="match status" value="1"/>
</dbReference>
<gene>
    <name evidence="6" type="ORF">SAMN03080599_02589</name>
</gene>
<dbReference type="STRING" id="1120920.SAMN03080599_02589"/>
<dbReference type="RefSeq" id="WP_170829449.1">
    <property type="nucleotide sequence ID" value="NZ_FMWL01000016.1"/>
</dbReference>
<dbReference type="SUPFAM" id="SSF53850">
    <property type="entry name" value="Periplasmic binding protein-like II"/>
    <property type="match status" value="1"/>
</dbReference>